<evidence type="ECO:0000313" key="4">
    <source>
        <dbReference type="Proteomes" id="UP000189674"/>
    </source>
</evidence>
<dbReference type="InterPro" id="IPR012334">
    <property type="entry name" value="Pectin_lyas_fold"/>
</dbReference>
<dbReference type="PANTHER" id="PTHR36453">
    <property type="entry name" value="SECRETED PROTEIN-RELATED"/>
    <property type="match status" value="1"/>
</dbReference>
<evidence type="ECO:0000259" key="2">
    <source>
        <dbReference type="Pfam" id="PF13229"/>
    </source>
</evidence>
<dbReference type="PANTHER" id="PTHR36453:SF1">
    <property type="entry name" value="RIGHT HANDED BETA HELIX DOMAIN-CONTAINING PROTEIN"/>
    <property type="match status" value="1"/>
</dbReference>
<feature type="domain" description="Right handed beta helix" evidence="2">
    <location>
        <begin position="343"/>
        <end position="481"/>
    </location>
</feature>
<reference evidence="4" key="1">
    <citation type="submission" date="2017-02" db="EMBL/GenBank/DDBJ databases">
        <title>Comparative genomics and description of representatives of a novel lineage of planctomycetes thriving in anoxic sediments.</title>
        <authorList>
            <person name="Spring S."/>
            <person name="Bunk B."/>
            <person name="Sproer C."/>
        </authorList>
    </citation>
    <scope>NUCLEOTIDE SEQUENCE [LARGE SCALE GENOMIC DNA]</scope>
    <source>
        <strain evidence="4">ST-NAGAB-D1</strain>
    </source>
</reference>
<dbReference type="STRING" id="1936003.STSP2_03221"/>
<dbReference type="RefSeq" id="WP_169853277.1">
    <property type="nucleotide sequence ID" value="NZ_CP019791.1"/>
</dbReference>
<organism evidence="3 4">
    <name type="scientific">Anaerohalosphaera lusitana</name>
    <dbReference type="NCBI Taxonomy" id="1936003"/>
    <lineage>
        <taxon>Bacteria</taxon>
        <taxon>Pseudomonadati</taxon>
        <taxon>Planctomycetota</taxon>
        <taxon>Phycisphaerae</taxon>
        <taxon>Sedimentisphaerales</taxon>
        <taxon>Anaerohalosphaeraceae</taxon>
        <taxon>Anaerohalosphaera</taxon>
    </lineage>
</organism>
<dbReference type="EMBL" id="CP019791">
    <property type="protein sequence ID" value="AQT70019.1"/>
    <property type="molecule type" value="Genomic_DNA"/>
</dbReference>
<dbReference type="SUPFAM" id="SSF51126">
    <property type="entry name" value="Pectin lyase-like"/>
    <property type="match status" value="1"/>
</dbReference>
<feature type="chain" id="PRO_5012572552" evidence="1">
    <location>
        <begin position="24"/>
        <end position="694"/>
    </location>
</feature>
<evidence type="ECO:0000313" key="3">
    <source>
        <dbReference type="EMBL" id="AQT70019.1"/>
    </source>
</evidence>
<dbReference type="KEGG" id="alus:STSP2_03221"/>
<dbReference type="Gene3D" id="2.160.20.10">
    <property type="entry name" value="Single-stranded right-handed beta-helix, Pectin lyase-like"/>
    <property type="match status" value="2"/>
</dbReference>
<keyword evidence="4" id="KW-1185">Reference proteome</keyword>
<protein>
    <submittedName>
        <fullName evidence="3">Pectate lyase superfamily protein</fullName>
    </submittedName>
</protein>
<keyword evidence="3" id="KW-0456">Lyase</keyword>
<dbReference type="AlphaFoldDB" id="A0A1U9NQ36"/>
<dbReference type="Pfam" id="PF13229">
    <property type="entry name" value="Beta_helix"/>
    <property type="match status" value="1"/>
</dbReference>
<feature type="signal peptide" evidence="1">
    <location>
        <begin position="1"/>
        <end position="23"/>
    </location>
</feature>
<keyword evidence="1" id="KW-0732">Signal</keyword>
<dbReference type="InterPro" id="IPR039448">
    <property type="entry name" value="Beta_helix"/>
</dbReference>
<proteinExistence type="predicted"/>
<dbReference type="InterPro" id="IPR011050">
    <property type="entry name" value="Pectin_lyase_fold/virulence"/>
</dbReference>
<sequence precursor="true">MTKSGITVAVFLVLCATAFPATFYVSPQGSDSNSGLNPTPGSSDGPLAAFAAAQQKIRNHKTQGVLEEPVTVIFAPGTYRLTEPIILTHADSGTETQAVNYKAAQPGRTIFDFGRPVQLEKTNNGMYQADMEPDESPFEQLYITDRRATRARTPNDSYFKIQVIEQQVTEKGTGRVPEKAIQTITIPAEAMNELTDLSPGQLKNVNFVALHKWDNTRKFIDSIDPENNTLTISGQGMKPWNPLRKGTRFYFENYPAALDSPGEWFLSETGKLSYKPTPDQQGEIITASVPAVEKFLIFKGEPHNPVQHINIEGIKFLHAGYTLPPSGFEPNQAASIIEAVVMADHARSITIENCTIAHTGTYGVWFRRGCKNCTVRHCRIYDLGAGGVRIGETAIRQNDQDKTSHCTFDNNIIHSGGHIFPCAVGAWIGHSPDNKITHNEIAGFYYTGVSVGWRWGYAHSPAKRNTIEYNHIHHIGQGVLSDMGGVYTLGPSEGTSVSHNHIHDVYAYSYGGWGLYTDEGSTGITMVNNLVHNVKTGGFHQHYGKNNVIKNNIIAFSKLYQLQATRVENHHSFDFVNNIVYYDEGVLLQGPWDRIDVTLDRNCYYRAGDKPVELLGKTLSEWQKQTGHDKNSIVADPLFADIENFDFHLKENSPALEIGFKPFDYTKAGVYGDPEWIELAKTVTPSRQGGTEQN</sequence>
<accession>A0A1U9NQ36</accession>
<evidence type="ECO:0000256" key="1">
    <source>
        <dbReference type="SAM" id="SignalP"/>
    </source>
</evidence>
<dbReference type="Proteomes" id="UP000189674">
    <property type="component" value="Chromosome"/>
</dbReference>
<gene>
    <name evidence="3" type="ORF">STSP2_03221</name>
</gene>
<dbReference type="SMART" id="SM00710">
    <property type="entry name" value="PbH1"/>
    <property type="match status" value="9"/>
</dbReference>
<dbReference type="GO" id="GO:0016829">
    <property type="term" value="F:lyase activity"/>
    <property type="evidence" value="ECO:0007669"/>
    <property type="project" value="UniProtKB-KW"/>
</dbReference>
<dbReference type="InterPro" id="IPR006626">
    <property type="entry name" value="PbH1"/>
</dbReference>
<name>A0A1U9NQ36_9BACT</name>